<name>A0A026W3E4_OOCBI</name>
<proteinExistence type="predicted"/>
<reference evidence="1 2" key="1">
    <citation type="journal article" date="2014" name="Curr. Biol.">
        <title>The genome of the clonal raider ant Cerapachys biroi.</title>
        <authorList>
            <person name="Oxley P.R."/>
            <person name="Ji L."/>
            <person name="Fetter-Pruneda I."/>
            <person name="McKenzie S.K."/>
            <person name="Li C."/>
            <person name="Hu H."/>
            <person name="Zhang G."/>
            <person name="Kronauer D.J."/>
        </authorList>
    </citation>
    <scope>NUCLEOTIDE SEQUENCE [LARGE SCALE GENOMIC DNA]</scope>
</reference>
<evidence type="ECO:0000313" key="1">
    <source>
        <dbReference type="EMBL" id="EZA50553.1"/>
    </source>
</evidence>
<evidence type="ECO:0000313" key="2">
    <source>
        <dbReference type="Proteomes" id="UP000053097"/>
    </source>
</evidence>
<protein>
    <submittedName>
        <fullName evidence="1">Uncharacterized protein</fullName>
    </submittedName>
</protein>
<gene>
    <name evidence="1" type="ORF">X777_10904</name>
</gene>
<dbReference type="AlphaFoldDB" id="A0A026W3E4"/>
<organism evidence="1 2">
    <name type="scientific">Ooceraea biroi</name>
    <name type="common">Clonal raider ant</name>
    <name type="synonym">Cerapachys biroi</name>
    <dbReference type="NCBI Taxonomy" id="2015173"/>
    <lineage>
        <taxon>Eukaryota</taxon>
        <taxon>Metazoa</taxon>
        <taxon>Ecdysozoa</taxon>
        <taxon>Arthropoda</taxon>
        <taxon>Hexapoda</taxon>
        <taxon>Insecta</taxon>
        <taxon>Pterygota</taxon>
        <taxon>Neoptera</taxon>
        <taxon>Endopterygota</taxon>
        <taxon>Hymenoptera</taxon>
        <taxon>Apocrita</taxon>
        <taxon>Aculeata</taxon>
        <taxon>Formicoidea</taxon>
        <taxon>Formicidae</taxon>
        <taxon>Dorylinae</taxon>
        <taxon>Ooceraea</taxon>
    </lineage>
</organism>
<dbReference type="EMBL" id="KK107453">
    <property type="protein sequence ID" value="EZA50553.1"/>
    <property type="molecule type" value="Genomic_DNA"/>
</dbReference>
<keyword evidence="2" id="KW-1185">Reference proteome</keyword>
<dbReference type="Proteomes" id="UP000053097">
    <property type="component" value="Unassembled WGS sequence"/>
</dbReference>
<sequence length="99" mass="11357">MRRERAPFMIDPIRQSRRITTARQGDQKPRCTCDAPSENVDINYVANVHIFSGITLNMHNFVVVSVLCARNVGNVTQLYDIEQEDNRNVERAGYNNNSM</sequence>
<accession>A0A026W3E4</accession>